<evidence type="ECO:0000313" key="2">
    <source>
        <dbReference type="Proteomes" id="UP000305760"/>
    </source>
</evidence>
<keyword evidence="2" id="KW-1185">Reference proteome</keyword>
<dbReference type="Proteomes" id="UP000305760">
    <property type="component" value="Unassembled WGS sequence"/>
</dbReference>
<accession>A0A5C4RWE1</accession>
<proteinExistence type="predicted"/>
<reference evidence="1 2" key="1">
    <citation type="submission" date="2019-03" db="EMBL/GenBank/DDBJ databases">
        <title>Arenimonas daejeonensis sp. nov., isolated from compost.</title>
        <authorList>
            <person name="Jeon C.O."/>
        </authorList>
    </citation>
    <scope>NUCLEOTIDE SEQUENCE [LARGE SCALE GENOMIC DNA]</scope>
    <source>
        <strain evidence="1 2">R29</strain>
    </source>
</reference>
<comment type="caution">
    <text evidence="1">The sequence shown here is derived from an EMBL/GenBank/DDBJ whole genome shotgun (WGS) entry which is preliminary data.</text>
</comment>
<dbReference type="AlphaFoldDB" id="A0A5C4RWE1"/>
<evidence type="ECO:0000313" key="1">
    <source>
        <dbReference type="EMBL" id="TNJ35285.1"/>
    </source>
</evidence>
<name>A0A5C4RWE1_9GAMM</name>
<protein>
    <recommendedName>
        <fullName evidence="3">YbjN domain-containing protein</fullName>
    </recommendedName>
</protein>
<dbReference type="OrthoDB" id="5965919at2"/>
<dbReference type="EMBL" id="SMDR01000001">
    <property type="protein sequence ID" value="TNJ35285.1"/>
    <property type="molecule type" value="Genomic_DNA"/>
</dbReference>
<organism evidence="1 2">
    <name type="scientific">Arenimonas terrae</name>
    <dbReference type="NCBI Taxonomy" id="2546226"/>
    <lineage>
        <taxon>Bacteria</taxon>
        <taxon>Pseudomonadati</taxon>
        <taxon>Pseudomonadota</taxon>
        <taxon>Gammaproteobacteria</taxon>
        <taxon>Lysobacterales</taxon>
        <taxon>Lysobacteraceae</taxon>
        <taxon>Arenimonas</taxon>
    </lineage>
</organism>
<dbReference type="RefSeq" id="WP_139446576.1">
    <property type="nucleotide sequence ID" value="NZ_SMDR01000001.1"/>
</dbReference>
<evidence type="ECO:0008006" key="3">
    <source>
        <dbReference type="Google" id="ProtNLM"/>
    </source>
</evidence>
<gene>
    <name evidence="1" type="ORF">E1B00_05880</name>
</gene>
<sequence>MQNFEQIRGHLQGKYKLTTSEPYLVCVQLSLAQGRRHQSIFLSELVGDDGREYLRVNTVLAPMTGIDARRMLAFNWQSRVGYLAIGELDSVPYLQLCENRPYDTLTASELDRLVLEIGGLGDQMERMLSAGGDLL</sequence>